<reference evidence="1" key="1">
    <citation type="submission" date="2018-11" db="EMBL/GenBank/DDBJ databases">
        <authorList>
            <consortium name="Genoscope - CEA"/>
            <person name="William W."/>
        </authorList>
    </citation>
    <scope>NUCLEOTIDE SEQUENCE</scope>
</reference>
<proteinExistence type="predicted"/>
<sequence length="38" mass="4415">MLLQIVLIPASFMKEKSFMPLLCTEIRIKQKERSFGST</sequence>
<protein>
    <submittedName>
        <fullName evidence="1">Uncharacterized protein</fullName>
    </submittedName>
</protein>
<name>A0A3P6FLD1_BRAOL</name>
<accession>A0A3P6FLD1</accession>
<gene>
    <name evidence="1" type="ORF">BOLC8T46997H</name>
</gene>
<organism evidence="1">
    <name type="scientific">Brassica oleracea</name>
    <name type="common">Wild cabbage</name>
    <dbReference type="NCBI Taxonomy" id="3712"/>
    <lineage>
        <taxon>Eukaryota</taxon>
        <taxon>Viridiplantae</taxon>
        <taxon>Streptophyta</taxon>
        <taxon>Embryophyta</taxon>
        <taxon>Tracheophyta</taxon>
        <taxon>Spermatophyta</taxon>
        <taxon>Magnoliopsida</taxon>
        <taxon>eudicotyledons</taxon>
        <taxon>Gunneridae</taxon>
        <taxon>Pentapetalae</taxon>
        <taxon>rosids</taxon>
        <taxon>malvids</taxon>
        <taxon>Brassicales</taxon>
        <taxon>Brassicaceae</taxon>
        <taxon>Brassiceae</taxon>
        <taxon>Brassica</taxon>
    </lineage>
</organism>
<evidence type="ECO:0000313" key="1">
    <source>
        <dbReference type="EMBL" id="VDD53768.1"/>
    </source>
</evidence>
<dbReference type="EMBL" id="LR031879">
    <property type="protein sequence ID" value="VDD53768.1"/>
    <property type="molecule type" value="Genomic_DNA"/>
</dbReference>
<dbReference type="AlphaFoldDB" id="A0A3P6FLD1"/>